<dbReference type="PROSITE" id="PS00194">
    <property type="entry name" value="THIOREDOXIN_1"/>
    <property type="match status" value="1"/>
</dbReference>
<reference evidence="8 9" key="1">
    <citation type="submission" date="2021-02" db="EMBL/GenBank/DDBJ databases">
        <title>De Novo genome assembly of isolated myxobacteria.</title>
        <authorList>
            <person name="Stevens D.C."/>
        </authorList>
    </citation>
    <scope>NUCLEOTIDE SEQUENCE [LARGE SCALE GENOMIC DNA]</scope>
    <source>
        <strain evidence="8 9">SCHIC003</strain>
    </source>
</reference>
<dbReference type="PANTHER" id="PTHR45663:SF40">
    <property type="entry name" value="THIOREDOXIN 2"/>
    <property type="match status" value="1"/>
</dbReference>
<dbReference type="PANTHER" id="PTHR45663">
    <property type="entry name" value="GEO12009P1"/>
    <property type="match status" value="1"/>
</dbReference>
<feature type="domain" description="Thioredoxin" evidence="7">
    <location>
        <begin position="1"/>
        <end position="107"/>
    </location>
</feature>
<sequence length="768" mass="84938">MSEHPVDLTAESFEQTTGAPGLVLVDFWAEWCGPCRNFAPIFAATAQKHPDVVFGKVDTEAEQDLAGRFEVQSIPTLMAFKGGVVVHRSSGAMPAARLDALVKSLKSVDVDAVKRAEENKKLTEQGIVPPGVHPDAEWDEGDSEWVHGAKDAKGRKLGPYKYWRADGTLCNECVFENDKPHGPFKRFHESGDVSQDGEFVKGDLHGPRTWYASDKYTTERMHENGVSTAIRKTVMMYEHGRVVGVKHYDGQDRRVVPTTGEPYPDRPQNVPVEAEYREDMKQWSHVHLDVAGERHGLSRFWLPDGELLWEGEYVDGSRQGLYRSLAKDEYLDPAVRFDEGRFDQGEACDVWTLLDADRAVLLSRDLGVAQFEDELSESQVLTNPPRPASAWREYAETCLKARKHREAVLAMARAVASDQLVAPMHDLLERVALPRTLKNARGTAGEVLENASNSWAALAGALVRGGDVAMLLRGCAVLLDQSDKPRAALDFINAAMLLAPERADYLFTRGLILLNMGLDAHALKDAEGLAKVEPDTADFLRAYTRGLFPVFDFWPGKETPHSTYNDLPEKPAQSIGAIQRIVQKYATRLQKIRTELQGRFKAGVSMPWMPPDLSALLPEGPVELVEDEVEVGEDSVAVDESLAVAGVGLPDLVRFARADWSALTWLLWSCGESKLVMPKKVASPANFGHAAGMSSQRLWRARDRRVTGGRGAKASGAASFEFEGVAIDAVHPQLVGIVEQHYSETQAMFYWLADSDNVSPWQDNLRGS</sequence>
<evidence type="ECO:0000256" key="6">
    <source>
        <dbReference type="NCBIfam" id="TIGR01068"/>
    </source>
</evidence>
<dbReference type="RefSeq" id="WP_206718257.1">
    <property type="nucleotide sequence ID" value="NZ_CP071091.1"/>
</dbReference>
<keyword evidence="5" id="KW-0676">Redox-active center</keyword>
<dbReference type="InterPro" id="IPR013766">
    <property type="entry name" value="Thioredoxin_domain"/>
</dbReference>
<keyword evidence="3" id="KW-0249">Electron transport</keyword>
<dbReference type="PROSITE" id="PS51352">
    <property type="entry name" value="THIOREDOXIN_2"/>
    <property type="match status" value="1"/>
</dbReference>
<dbReference type="InterPro" id="IPR011990">
    <property type="entry name" value="TPR-like_helical_dom_sf"/>
</dbReference>
<dbReference type="Gene3D" id="2.20.110.10">
    <property type="entry name" value="Histone H3 K4-specific methyltransferase SET7/9 N-terminal domain"/>
    <property type="match status" value="1"/>
</dbReference>
<evidence type="ECO:0000256" key="3">
    <source>
        <dbReference type="ARBA" id="ARBA00022982"/>
    </source>
</evidence>
<dbReference type="PRINTS" id="PR00421">
    <property type="entry name" value="THIOREDOXIN"/>
</dbReference>
<dbReference type="SUPFAM" id="SSF82185">
    <property type="entry name" value="Histone H3 K4-specific methyltransferase SET7/9 N-terminal domain"/>
    <property type="match status" value="2"/>
</dbReference>
<dbReference type="SUPFAM" id="SSF52833">
    <property type="entry name" value="Thioredoxin-like"/>
    <property type="match status" value="1"/>
</dbReference>
<dbReference type="Pfam" id="PF00085">
    <property type="entry name" value="Thioredoxin"/>
    <property type="match status" value="1"/>
</dbReference>
<protein>
    <recommendedName>
        <fullName evidence="6">Thioredoxin</fullName>
    </recommendedName>
</protein>
<dbReference type="InterPro" id="IPR017937">
    <property type="entry name" value="Thioredoxin_CS"/>
</dbReference>
<dbReference type="EMBL" id="CP071091">
    <property type="protein sequence ID" value="QSQ16609.1"/>
    <property type="molecule type" value="Genomic_DNA"/>
</dbReference>
<evidence type="ECO:0000313" key="8">
    <source>
        <dbReference type="EMBL" id="QSQ16609.1"/>
    </source>
</evidence>
<evidence type="ECO:0000256" key="1">
    <source>
        <dbReference type="ARBA" id="ARBA00008987"/>
    </source>
</evidence>
<dbReference type="Gene3D" id="1.25.40.10">
    <property type="entry name" value="Tetratricopeptide repeat domain"/>
    <property type="match status" value="1"/>
</dbReference>
<keyword evidence="9" id="KW-1185">Reference proteome</keyword>
<keyword evidence="4" id="KW-1015">Disulfide bond</keyword>
<keyword evidence="2" id="KW-0813">Transport</keyword>
<comment type="similarity">
    <text evidence="1">Belongs to the thioredoxin family.</text>
</comment>
<dbReference type="Proteomes" id="UP000663090">
    <property type="component" value="Chromosome"/>
</dbReference>
<evidence type="ECO:0000313" key="9">
    <source>
        <dbReference type="Proteomes" id="UP000663090"/>
    </source>
</evidence>
<evidence type="ECO:0000256" key="4">
    <source>
        <dbReference type="ARBA" id="ARBA00023157"/>
    </source>
</evidence>
<evidence type="ECO:0000256" key="5">
    <source>
        <dbReference type="ARBA" id="ARBA00023284"/>
    </source>
</evidence>
<evidence type="ECO:0000259" key="7">
    <source>
        <dbReference type="PROSITE" id="PS51352"/>
    </source>
</evidence>
<dbReference type="InterPro" id="IPR036249">
    <property type="entry name" value="Thioredoxin-like_sf"/>
</dbReference>
<evidence type="ECO:0000256" key="2">
    <source>
        <dbReference type="ARBA" id="ARBA00022448"/>
    </source>
</evidence>
<organism evidence="8 9">
    <name type="scientific">Myxococcus landrumensis</name>
    <dbReference type="NCBI Taxonomy" id="2813577"/>
    <lineage>
        <taxon>Bacteria</taxon>
        <taxon>Pseudomonadati</taxon>
        <taxon>Myxococcota</taxon>
        <taxon>Myxococcia</taxon>
        <taxon>Myxococcales</taxon>
        <taxon>Cystobacterineae</taxon>
        <taxon>Myxococcaceae</taxon>
        <taxon>Myxococcus</taxon>
    </lineage>
</organism>
<accession>A0ABX7NGG9</accession>
<dbReference type="NCBIfam" id="TIGR01068">
    <property type="entry name" value="thioredoxin"/>
    <property type="match status" value="1"/>
</dbReference>
<proteinExistence type="inferred from homology"/>
<dbReference type="Gene3D" id="3.40.30.10">
    <property type="entry name" value="Glutaredoxin"/>
    <property type="match status" value="1"/>
</dbReference>
<gene>
    <name evidence="8" type="primary">trxA</name>
    <name evidence="8" type="ORF">JY572_11420</name>
</gene>
<name>A0ABX7NGG9_9BACT</name>
<dbReference type="CDD" id="cd02947">
    <property type="entry name" value="TRX_family"/>
    <property type="match status" value="1"/>
</dbReference>
<dbReference type="SUPFAM" id="SSF48452">
    <property type="entry name" value="TPR-like"/>
    <property type="match status" value="1"/>
</dbReference>
<dbReference type="InterPro" id="IPR005746">
    <property type="entry name" value="Thioredoxin"/>
</dbReference>